<evidence type="ECO:0000256" key="1">
    <source>
        <dbReference type="SAM" id="MobiDB-lite"/>
    </source>
</evidence>
<dbReference type="RefSeq" id="XP_037147739.1">
    <property type="nucleotide sequence ID" value="XM_037296558.1"/>
</dbReference>
<keyword evidence="3" id="KW-1185">Reference proteome</keyword>
<evidence type="ECO:0000313" key="3">
    <source>
        <dbReference type="Proteomes" id="UP000593566"/>
    </source>
</evidence>
<organism evidence="2 3">
    <name type="scientific">Letharia lupina</name>
    <dbReference type="NCBI Taxonomy" id="560253"/>
    <lineage>
        <taxon>Eukaryota</taxon>
        <taxon>Fungi</taxon>
        <taxon>Dikarya</taxon>
        <taxon>Ascomycota</taxon>
        <taxon>Pezizomycotina</taxon>
        <taxon>Lecanoromycetes</taxon>
        <taxon>OSLEUM clade</taxon>
        <taxon>Lecanoromycetidae</taxon>
        <taxon>Lecanorales</taxon>
        <taxon>Lecanorineae</taxon>
        <taxon>Parmeliaceae</taxon>
        <taxon>Letharia</taxon>
    </lineage>
</organism>
<evidence type="ECO:0000313" key="2">
    <source>
        <dbReference type="EMBL" id="KAF6218304.1"/>
    </source>
</evidence>
<name>A0A8H6C7Y8_9LECA</name>
<protein>
    <submittedName>
        <fullName evidence="2">Uncharacterized protein</fullName>
    </submittedName>
</protein>
<proteinExistence type="predicted"/>
<gene>
    <name evidence="2" type="ORF">HO133_005650</name>
</gene>
<feature type="region of interest" description="Disordered" evidence="1">
    <location>
        <begin position="1"/>
        <end position="22"/>
    </location>
</feature>
<reference evidence="2 3" key="1">
    <citation type="journal article" date="2020" name="Genomics">
        <title>Complete, high-quality genomes from long-read metagenomic sequencing of two wolf lichen thalli reveals enigmatic genome architecture.</title>
        <authorList>
            <person name="McKenzie S.K."/>
            <person name="Walston R.F."/>
            <person name="Allen J.L."/>
        </authorList>
    </citation>
    <scope>NUCLEOTIDE SEQUENCE [LARGE SCALE GENOMIC DNA]</scope>
    <source>
        <strain evidence="2">WasteWater1</strain>
    </source>
</reference>
<dbReference type="EMBL" id="JACCJB010000022">
    <property type="protein sequence ID" value="KAF6218304.1"/>
    <property type="molecule type" value="Genomic_DNA"/>
</dbReference>
<dbReference type="AlphaFoldDB" id="A0A8H6C7Y8"/>
<comment type="caution">
    <text evidence="2">The sequence shown here is derived from an EMBL/GenBank/DDBJ whole genome shotgun (WGS) entry which is preliminary data.</text>
</comment>
<dbReference type="GeneID" id="59334055"/>
<dbReference type="Proteomes" id="UP000593566">
    <property type="component" value="Unassembled WGS sequence"/>
</dbReference>
<sequence length="58" mass="6399">MEEKVPTVGQLSSGLVGEDPEAGVETVDIERIEKVYRKLDHRIIPGMYPPEPPSPTPN</sequence>
<accession>A0A8H6C7Y8</accession>